<evidence type="ECO:0000313" key="2">
    <source>
        <dbReference type="Proteomes" id="UP000244989"/>
    </source>
</evidence>
<reference evidence="2" key="1">
    <citation type="submission" date="2018-04" db="EMBL/GenBank/DDBJ databases">
        <authorList>
            <person name="Liu S."/>
            <person name="Wang Z."/>
            <person name="Li J."/>
        </authorList>
    </citation>
    <scope>NUCLEOTIDE SEQUENCE [LARGE SCALE GENOMIC DNA]</scope>
    <source>
        <strain evidence="2">2189</strain>
    </source>
</reference>
<protein>
    <submittedName>
        <fullName evidence="1">Uncharacterized protein</fullName>
    </submittedName>
</protein>
<proteinExistence type="predicted"/>
<dbReference type="KEGG" id="cyz:C3B44_08300"/>
<dbReference type="OrthoDB" id="4401126at2"/>
<keyword evidence="2" id="KW-1185">Reference proteome</keyword>
<evidence type="ECO:0000313" key="1">
    <source>
        <dbReference type="EMBL" id="PWC02026.1"/>
    </source>
</evidence>
<comment type="caution">
    <text evidence="1">The sequence shown here is derived from an EMBL/GenBank/DDBJ whole genome shotgun (WGS) entry which is preliminary data.</text>
</comment>
<dbReference type="EMBL" id="QEEZ01000006">
    <property type="protein sequence ID" value="PWC02026.1"/>
    <property type="molecule type" value="Genomic_DNA"/>
</dbReference>
<accession>A0A2U1T7P3</accession>
<dbReference type="AlphaFoldDB" id="A0A2U1T7P3"/>
<organism evidence="1 2">
    <name type="scientific">Corynebacterium yudongzhengii</name>
    <dbReference type="NCBI Taxonomy" id="2080740"/>
    <lineage>
        <taxon>Bacteria</taxon>
        <taxon>Bacillati</taxon>
        <taxon>Actinomycetota</taxon>
        <taxon>Actinomycetes</taxon>
        <taxon>Mycobacteriales</taxon>
        <taxon>Corynebacteriaceae</taxon>
        <taxon>Corynebacterium</taxon>
    </lineage>
</organism>
<dbReference type="Proteomes" id="UP000244989">
    <property type="component" value="Unassembled WGS sequence"/>
</dbReference>
<dbReference type="RefSeq" id="WP_108431969.1">
    <property type="nucleotide sequence ID" value="NZ_CP026947.1"/>
</dbReference>
<sequence>MSAADELLLTFALRDGRAIGLNRYLEAIRTCAGVGDEEAASVVEKLAAMCPGPVRPVIRAHAGTMSVSRRPLPASMPEVQVLAEAVPDARVRPAVPGADLGWLNQQLNRVISRGADDALLRITPGLSSQTLSAALVCFAEEQAFVSTHPSTSPSVLVDMLLDELAHAGIPIRHRAEGLSRALMTSNETWTVSAVHGIRRVRGWLEYGSALPAAQLPAGTNVPSAVEMDARMWELAQPVADFL</sequence>
<gene>
    <name evidence="1" type="ORF">DF222_04075</name>
</gene>
<name>A0A2U1T7P3_9CORY</name>